<dbReference type="InterPro" id="IPR014777">
    <property type="entry name" value="4pyrrole_Mease_sub1"/>
</dbReference>
<evidence type="ECO:0000259" key="8">
    <source>
        <dbReference type="Pfam" id="PF00590"/>
    </source>
</evidence>
<organism evidence="9 10">
    <name type="scientific">Anaerotruncus massiliensis</name>
    <name type="common">ex Liu et al. 2021</name>
    <dbReference type="NCBI Taxonomy" id="2321404"/>
    <lineage>
        <taxon>Bacteria</taxon>
        <taxon>Bacillati</taxon>
        <taxon>Bacillota</taxon>
        <taxon>Clostridia</taxon>
        <taxon>Eubacteriales</taxon>
        <taxon>Oscillospiraceae</taxon>
        <taxon>Anaerotruncus</taxon>
    </lineage>
</organism>
<keyword evidence="5 9" id="KW-0808">Transferase</keyword>
<keyword evidence="3" id="KW-0169">Cobalamin biosynthesis</keyword>
<evidence type="ECO:0000256" key="5">
    <source>
        <dbReference type="ARBA" id="ARBA00022679"/>
    </source>
</evidence>
<dbReference type="CDD" id="cd11645">
    <property type="entry name" value="Precorrin_2_C20_MT"/>
    <property type="match status" value="1"/>
</dbReference>
<dbReference type="InterPro" id="IPR014776">
    <property type="entry name" value="4pyrrole_Mease_sub2"/>
</dbReference>
<evidence type="ECO:0000256" key="7">
    <source>
        <dbReference type="PIRNR" id="PIRNR036427"/>
    </source>
</evidence>
<evidence type="ECO:0000313" key="10">
    <source>
        <dbReference type="Proteomes" id="UP000276301"/>
    </source>
</evidence>
<keyword evidence="6" id="KW-0949">S-adenosyl-L-methionine</keyword>
<dbReference type="AlphaFoldDB" id="A0A498CXV2"/>
<dbReference type="GO" id="GO:0009236">
    <property type="term" value="P:cobalamin biosynthetic process"/>
    <property type="evidence" value="ECO:0007669"/>
    <property type="project" value="UniProtKB-UniRule"/>
</dbReference>
<dbReference type="GO" id="GO:0032259">
    <property type="term" value="P:methylation"/>
    <property type="evidence" value="ECO:0007669"/>
    <property type="project" value="UniProtKB-KW"/>
</dbReference>
<dbReference type="PIRSF" id="PIRSF036427">
    <property type="entry name" value="Precrrn-2_mtase"/>
    <property type="match status" value="1"/>
</dbReference>
<gene>
    <name evidence="9" type="primary">cobI</name>
    <name evidence="9" type="ORF">D4A47_00195</name>
</gene>
<evidence type="ECO:0000256" key="3">
    <source>
        <dbReference type="ARBA" id="ARBA00022573"/>
    </source>
</evidence>
<dbReference type="EMBL" id="RCHT01000001">
    <property type="protein sequence ID" value="RLL14443.1"/>
    <property type="molecule type" value="Genomic_DNA"/>
</dbReference>
<dbReference type="InterPro" id="IPR006364">
    <property type="entry name" value="CobI/CbiL/CobIJ_dom"/>
</dbReference>
<dbReference type="RefSeq" id="WP_121585553.1">
    <property type="nucleotide sequence ID" value="NZ_RCHT01000001.1"/>
</dbReference>
<dbReference type="EC" id="2.1.1.130" evidence="9"/>
<dbReference type="PANTHER" id="PTHR43467:SF2">
    <property type="entry name" value="COBALT-PRECORRIN-2 C(20)-METHYLTRANSFERASE"/>
    <property type="match status" value="1"/>
</dbReference>
<evidence type="ECO:0000256" key="2">
    <source>
        <dbReference type="ARBA" id="ARBA00005879"/>
    </source>
</evidence>
<protein>
    <submittedName>
        <fullName evidence="9">Precorrin-2 C(20)-methyltransferase</fullName>
        <ecNumber evidence="9">2.1.1.130</ecNumber>
    </submittedName>
</protein>
<dbReference type="Pfam" id="PF00590">
    <property type="entry name" value="TP_methylase"/>
    <property type="match status" value="1"/>
</dbReference>
<dbReference type="InterPro" id="IPR012382">
    <property type="entry name" value="CobI/CbiL"/>
</dbReference>
<dbReference type="GO" id="GO:0030788">
    <property type="term" value="F:precorrin-2 C20-methyltransferase activity"/>
    <property type="evidence" value="ECO:0007669"/>
    <property type="project" value="UniProtKB-EC"/>
</dbReference>
<dbReference type="InterPro" id="IPR035996">
    <property type="entry name" value="4pyrrol_Methylase_sf"/>
</dbReference>
<dbReference type="PANTHER" id="PTHR43467">
    <property type="entry name" value="COBALT-PRECORRIN-2 C(20)-METHYLTRANSFERASE"/>
    <property type="match status" value="1"/>
</dbReference>
<dbReference type="Gene3D" id="3.30.950.10">
    <property type="entry name" value="Methyltransferase, Cobalt-precorrin-4 Transmethylase, Domain 2"/>
    <property type="match status" value="1"/>
</dbReference>
<dbReference type="Proteomes" id="UP000276301">
    <property type="component" value="Unassembled WGS sequence"/>
</dbReference>
<dbReference type="UniPathway" id="UPA00148"/>
<proteinExistence type="inferred from homology"/>
<comment type="caution">
    <text evidence="9">The sequence shown here is derived from an EMBL/GenBank/DDBJ whole genome shotgun (WGS) entry which is preliminary data.</text>
</comment>
<reference evidence="9 10" key="1">
    <citation type="submission" date="2018-10" db="EMBL/GenBank/DDBJ databases">
        <title>Anaerotruncus faecis sp. nov., isolated from human feces.</title>
        <authorList>
            <person name="Wang Y.-J."/>
        </authorList>
    </citation>
    <scope>NUCLEOTIDE SEQUENCE [LARGE SCALE GENOMIC DNA]</scope>
    <source>
        <strain evidence="9 10">22A2-44</strain>
    </source>
</reference>
<comment type="pathway">
    <text evidence="1">Cofactor biosynthesis; adenosylcobalamin biosynthesis.</text>
</comment>
<comment type="similarity">
    <text evidence="2 7">Belongs to the precorrin methyltransferase family.</text>
</comment>
<keyword evidence="10" id="KW-1185">Reference proteome</keyword>
<keyword evidence="4 9" id="KW-0489">Methyltransferase</keyword>
<sequence length="228" mass="24088">MNGTLYGVSVGPGDPGLITVRAVEVIRACGVIAVPRSSDGAERVALGIAENAVPELGKKELVELSMPMTRDPDRLEAARAAAVESLAAYLRAGRDVAFLTIGDVTVYSTYGYLHERVKAMGFPAEMIAGVPSFCAAAARLGEPLTDAAKPLHIIPAPYEGLEEALGLPGTKVLMKSGKYFGEVRRLLAGRGTDAQIVERCGLSDERVYRSLADAPDDAGYLSIIVVKE</sequence>
<name>A0A498CXV2_9FIRM</name>
<dbReference type="NCBIfam" id="TIGR01467">
    <property type="entry name" value="cobI_cbiL"/>
    <property type="match status" value="1"/>
</dbReference>
<dbReference type="Gene3D" id="3.40.1010.10">
    <property type="entry name" value="Cobalt-precorrin-4 Transmethylase, Domain 1"/>
    <property type="match status" value="1"/>
</dbReference>
<feature type="domain" description="Tetrapyrrole methylase" evidence="8">
    <location>
        <begin position="4"/>
        <end position="212"/>
    </location>
</feature>
<evidence type="ECO:0000256" key="1">
    <source>
        <dbReference type="ARBA" id="ARBA00004953"/>
    </source>
</evidence>
<evidence type="ECO:0000256" key="4">
    <source>
        <dbReference type="ARBA" id="ARBA00022603"/>
    </source>
</evidence>
<dbReference type="InterPro" id="IPR000878">
    <property type="entry name" value="4pyrrol_Mease"/>
</dbReference>
<dbReference type="SUPFAM" id="SSF53790">
    <property type="entry name" value="Tetrapyrrole methylase"/>
    <property type="match status" value="1"/>
</dbReference>
<accession>A0A498CXV2</accession>
<evidence type="ECO:0000256" key="6">
    <source>
        <dbReference type="ARBA" id="ARBA00022691"/>
    </source>
</evidence>
<evidence type="ECO:0000313" key="9">
    <source>
        <dbReference type="EMBL" id="RLL14443.1"/>
    </source>
</evidence>